<keyword evidence="1" id="KW-1133">Transmembrane helix</keyword>
<dbReference type="VEuPathDB" id="FungiDB:ASPFODRAFT_52447"/>
<keyword evidence="1" id="KW-0812">Transmembrane</keyword>
<dbReference type="Proteomes" id="UP000184063">
    <property type="component" value="Unassembled WGS sequence"/>
</dbReference>
<evidence type="ECO:0000313" key="2">
    <source>
        <dbReference type="EMBL" id="OJZ81384.1"/>
    </source>
</evidence>
<sequence>MPSRSRQRLWRALTLTLTLSKWAVLVALVTTAWTWGGFKSYHECRWCDRSLASHP</sequence>
<accession>A0A1M3T3P4</accession>
<protein>
    <submittedName>
        <fullName evidence="2">Uncharacterized protein</fullName>
    </submittedName>
</protein>
<evidence type="ECO:0000256" key="1">
    <source>
        <dbReference type="SAM" id="Phobius"/>
    </source>
</evidence>
<evidence type="ECO:0000313" key="3">
    <source>
        <dbReference type="Proteomes" id="UP000184063"/>
    </source>
</evidence>
<gene>
    <name evidence="2" type="ORF">ASPFODRAFT_52447</name>
</gene>
<dbReference type="EMBL" id="KV878251">
    <property type="protein sequence ID" value="OJZ81384.1"/>
    <property type="molecule type" value="Genomic_DNA"/>
</dbReference>
<organism evidence="2 3">
    <name type="scientific">Aspergillus luchuensis (strain CBS 106.47)</name>
    <dbReference type="NCBI Taxonomy" id="1137211"/>
    <lineage>
        <taxon>Eukaryota</taxon>
        <taxon>Fungi</taxon>
        <taxon>Dikarya</taxon>
        <taxon>Ascomycota</taxon>
        <taxon>Pezizomycotina</taxon>
        <taxon>Eurotiomycetes</taxon>
        <taxon>Eurotiomycetidae</taxon>
        <taxon>Eurotiales</taxon>
        <taxon>Aspergillaceae</taxon>
        <taxon>Aspergillus</taxon>
        <taxon>Aspergillus subgen. Circumdati</taxon>
    </lineage>
</organism>
<proteinExistence type="predicted"/>
<dbReference type="AlphaFoldDB" id="A0A1M3T3P4"/>
<reference evidence="3" key="1">
    <citation type="journal article" date="2017" name="Genome Biol.">
        <title>Comparative genomics reveals high biological diversity and specific adaptations in the industrially and medically important fungal genus Aspergillus.</title>
        <authorList>
            <person name="de Vries R.P."/>
            <person name="Riley R."/>
            <person name="Wiebenga A."/>
            <person name="Aguilar-Osorio G."/>
            <person name="Amillis S."/>
            <person name="Uchima C.A."/>
            <person name="Anderluh G."/>
            <person name="Asadollahi M."/>
            <person name="Askin M."/>
            <person name="Barry K."/>
            <person name="Battaglia E."/>
            <person name="Bayram O."/>
            <person name="Benocci T."/>
            <person name="Braus-Stromeyer S.A."/>
            <person name="Caldana C."/>
            <person name="Canovas D."/>
            <person name="Cerqueira G.C."/>
            <person name="Chen F."/>
            <person name="Chen W."/>
            <person name="Choi C."/>
            <person name="Clum A."/>
            <person name="Dos Santos R.A."/>
            <person name="Damasio A.R."/>
            <person name="Diallinas G."/>
            <person name="Emri T."/>
            <person name="Fekete E."/>
            <person name="Flipphi M."/>
            <person name="Freyberg S."/>
            <person name="Gallo A."/>
            <person name="Gournas C."/>
            <person name="Habgood R."/>
            <person name="Hainaut M."/>
            <person name="Harispe M.L."/>
            <person name="Henrissat B."/>
            <person name="Hilden K.S."/>
            <person name="Hope R."/>
            <person name="Hossain A."/>
            <person name="Karabika E."/>
            <person name="Karaffa L."/>
            <person name="Karanyi Z."/>
            <person name="Krasevec N."/>
            <person name="Kuo A."/>
            <person name="Kusch H."/>
            <person name="LaButti K."/>
            <person name="Lagendijk E.L."/>
            <person name="Lapidus A."/>
            <person name="Levasseur A."/>
            <person name="Lindquist E."/>
            <person name="Lipzen A."/>
            <person name="Logrieco A.F."/>
            <person name="MacCabe A."/>
            <person name="Maekelae M.R."/>
            <person name="Malavazi I."/>
            <person name="Melin P."/>
            <person name="Meyer V."/>
            <person name="Mielnichuk N."/>
            <person name="Miskei M."/>
            <person name="Molnar A.P."/>
            <person name="Mule G."/>
            <person name="Ngan C.Y."/>
            <person name="Orejas M."/>
            <person name="Orosz E."/>
            <person name="Ouedraogo J.P."/>
            <person name="Overkamp K.M."/>
            <person name="Park H.-S."/>
            <person name="Perrone G."/>
            <person name="Piumi F."/>
            <person name="Punt P.J."/>
            <person name="Ram A.F."/>
            <person name="Ramon A."/>
            <person name="Rauscher S."/>
            <person name="Record E."/>
            <person name="Riano-Pachon D.M."/>
            <person name="Robert V."/>
            <person name="Roehrig J."/>
            <person name="Ruller R."/>
            <person name="Salamov A."/>
            <person name="Salih N.S."/>
            <person name="Samson R.A."/>
            <person name="Sandor E."/>
            <person name="Sanguinetti M."/>
            <person name="Schuetze T."/>
            <person name="Sepcic K."/>
            <person name="Shelest E."/>
            <person name="Sherlock G."/>
            <person name="Sophianopoulou V."/>
            <person name="Squina F.M."/>
            <person name="Sun H."/>
            <person name="Susca A."/>
            <person name="Todd R.B."/>
            <person name="Tsang A."/>
            <person name="Unkles S.E."/>
            <person name="van de Wiele N."/>
            <person name="van Rossen-Uffink D."/>
            <person name="Oliveira J.V."/>
            <person name="Vesth T.C."/>
            <person name="Visser J."/>
            <person name="Yu J.-H."/>
            <person name="Zhou M."/>
            <person name="Andersen M.R."/>
            <person name="Archer D.B."/>
            <person name="Baker S.E."/>
            <person name="Benoit I."/>
            <person name="Brakhage A.A."/>
            <person name="Braus G.H."/>
            <person name="Fischer R."/>
            <person name="Frisvad J.C."/>
            <person name="Goldman G.H."/>
            <person name="Houbraken J."/>
            <person name="Oakley B."/>
            <person name="Pocsi I."/>
            <person name="Scazzocchio C."/>
            <person name="Seiboth B."/>
            <person name="vanKuyk P.A."/>
            <person name="Wortman J."/>
            <person name="Dyer P.S."/>
            <person name="Grigoriev I.V."/>
        </authorList>
    </citation>
    <scope>NUCLEOTIDE SEQUENCE [LARGE SCALE GENOMIC DNA]</scope>
    <source>
        <strain evidence="3">CBS 106.47</strain>
    </source>
</reference>
<feature type="transmembrane region" description="Helical" evidence="1">
    <location>
        <begin position="12"/>
        <end position="33"/>
    </location>
</feature>
<name>A0A1M3T3P4_ASPLC</name>
<keyword evidence="1" id="KW-0472">Membrane</keyword>